<evidence type="ECO:0000259" key="3">
    <source>
        <dbReference type="Pfam" id="PF01370"/>
    </source>
</evidence>
<evidence type="ECO:0000256" key="1">
    <source>
        <dbReference type="ARBA" id="ARBA00005125"/>
    </source>
</evidence>
<protein>
    <submittedName>
        <fullName evidence="4">SDR family NAD(P)-dependent oxidoreductase</fullName>
    </submittedName>
</protein>
<evidence type="ECO:0000256" key="2">
    <source>
        <dbReference type="ARBA" id="ARBA00007637"/>
    </source>
</evidence>
<dbReference type="InterPro" id="IPR036291">
    <property type="entry name" value="NAD(P)-bd_dom_sf"/>
</dbReference>
<dbReference type="EMBL" id="CP071527">
    <property type="protein sequence ID" value="USQ14081.1"/>
    <property type="molecule type" value="Genomic_DNA"/>
</dbReference>
<feature type="domain" description="NAD-dependent epimerase/dehydratase" evidence="3">
    <location>
        <begin position="4"/>
        <end position="228"/>
    </location>
</feature>
<keyword evidence="5" id="KW-1185">Reference proteome</keyword>
<dbReference type="RefSeq" id="WP_252580502.1">
    <property type="nucleotide sequence ID" value="NZ_CP071527.1"/>
</dbReference>
<dbReference type="Proteomes" id="UP001057474">
    <property type="component" value="Chromosome"/>
</dbReference>
<evidence type="ECO:0000313" key="5">
    <source>
        <dbReference type="Proteomes" id="UP001057474"/>
    </source>
</evidence>
<dbReference type="Gene3D" id="3.40.50.720">
    <property type="entry name" value="NAD(P)-binding Rossmann-like Domain"/>
    <property type="match status" value="1"/>
</dbReference>
<comment type="pathway">
    <text evidence="1">Bacterial outer membrane biogenesis; LPS O-antigen biosynthesis.</text>
</comment>
<dbReference type="SUPFAM" id="SSF51735">
    <property type="entry name" value="NAD(P)-binding Rossmann-fold domains"/>
    <property type="match status" value="1"/>
</dbReference>
<sequence>MVSVVTGATGCLGLNLTQRLLEQGVEVIALGRNQALGKILEHAGARFINVDLHDKVKLKKVIPQEAQTIFHCAALSSPWGRYQDFYTANVLGTQHIIDSTAETTRLVHVSSPSIYFDFSERHNIKEQEPLPKEPANHYVKTKLMAETLIDKAFREKNLNVITLRPRAIFGPYDRAIFPRLLQSERKGMLPIIGTGQNLIDITYVENVVESLLLAAKAAPQFCGNKYNITNNEPQTLIHILKQLFDALQKPFMPKFIPYALAKNYAACLEKIYRLPFMHSEPRLTKYSAGVLSLGQTLNIEAAQKDLGYRPLFSIHQGIARFAKWYQHHD</sequence>
<proteinExistence type="inferred from homology"/>
<gene>
    <name evidence="4" type="ORF">J2N86_01735</name>
</gene>
<organism evidence="4 5">
    <name type="scientific">Legionella lytica</name>
    <dbReference type="NCBI Taxonomy" id="96232"/>
    <lineage>
        <taxon>Bacteria</taxon>
        <taxon>Pseudomonadati</taxon>
        <taxon>Pseudomonadota</taxon>
        <taxon>Gammaproteobacteria</taxon>
        <taxon>Legionellales</taxon>
        <taxon>Legionellaceae</taxon>
        <taxon>Legionella</taxon>
    </lineage>
</organism>
<dbReference type="InterPro" id="IPR001509">
    <property type="entry name" value="Epimerase_deHydtase"/>
</dbReference>
<accession>A0ABY4Y8Z5</accession>
<reference evidence="4" key="1">
    <citation type="submission" date="2021-03" db="EMBL/GenBank/DDBJ databases">
        <title>Legionella lytica PCM 2298.</title>
        <authorList>
            <person name="Koper P."/>
        </authorList>
    </citation>
    <scope>NUCLEOTIDE SEQUENCE</scope>
    <source>
        <strain evidence="4">PCM 2298</strain>
    </source>
</reference>
<dbReference type="PANTHER" id="PTHR43000">
    <property type="entry name" value="DTDP-D-GLUCOSE 4,6-DEHYDRATASE-RELATED"/>
    <property type="match status" value="1"/>
</dbReference>
<evidence type="ECO:0000313" key="4">
    <source>
        <dbReference type="EMBL" id="USQ14081.1"/>
    </source>
</evidence>
<comment type="similarity">
    <text evidence="2">Belongs to the NAD(P)-dependent epimerase/dehydratase family.</text>
</comment>
<name>A0ABY4Y8Z5_9GAMM</name>
<dbReference type="Pfam" id="PF01370">
    <property type="entry name" value="Epimerase"/>
    <property type="match status" value="1"/>
</dbReference>